<dbReference type="Proteomes" id="UP001159427">
    <property type="component" value="Unassembled WGS sequence"/>
</dbReference>
<protein>
    <recommendedName>
        <fullName evidence="2">G domain-containing protein</fullName>
    </recommendedName>
</protein>
<dbReference type="InterPro" id="IPR027417">
    <property type="entry name" value="P-loop_NTPase"/>
</dbReference>
<dbReference type="PANTHER" id="PTHR14241:SF32">
    <property type="entry name" value="VWFA DOMAIN-CONTAINING PROTEIN-RELATED"/>
    <property type="match status" value="1"/>
</dbReference>
<evidence type="ECO:0000313" key="4">
    <source>
        <dbReference type="Proteomes" id="UP001159427"/>
    </source>
</evidence>
<keyword evidence="4" id="KW-1185">Reference proteome</keyword>
<feature type="region of interest" description="Disordered" evidence="1">
    <location>
        <begin position="272"/>
        <end position="304"/>
    </location>
</feature>
<dbReference type="Gene3D" id="3.40.50.300">
    <property type="entry name" value="P-loop containing nucleotide triphosphate hydrolases"/>
    <property type="match status" value="1"/>
</dbReference>
<accession>A0ABN8PXL5</accession>
<sequence>MAPIEPPAREIEELVERLTEYRVGAYERFDDARDGEMDGFRLNIVLFGMAGSGKSALINTIFECLETGTRPAVTQTTGREGTKILEACDLPNFVTIYDTRGFFDLGRIEEGELFRIIYGIERPGDDLTRDYTSAAKAIEGGVGAHRLKKKPIADQMHVILWVIKANDVRFETGKYQEIIKFAQHQMKEQIITIITVITFDDEIQSMPNPGERRKKLKEAAREVTGSEPRDVFMIANSIPNQEFDPAYKKEVLKMLERALKCGELSVKMRQAQRESLKRSMCEPRGRAEKCPVENTEPPDYKSLP</sequence>
<dbReference type="CDD" id="cd00882">
    <property type="entry name" value="Ras_like_GTPase"/>
    <property type="match status" value="1"/>
</dbReference>
<gene>
    <name evidence="3" type="ORF">PEVE_00000877</name>
</gene>
<organism evidence="3 4">
    <name type="scientific">Porites evermanni</name>
    <dbReference type="NCBI Taxonomy" id="104178"/>
    <lineage>
        <taxon>Eukaryota</taxon>
        <taxon>Metazoa</taxon>
        <taxon>Cnidaria</taxon>
        <taxon>Anthozoa</taxon>
        <taxon>Hexacorallia</taxon>
        <taxon>Scleractinia</taxon>
        <taxon>Fungiina</taxon>
        <taxon>Poritidae</taxon>
        <taxon>Porites</taxon>
    </lineage>
</organism>
<reference evidence="3 4" key="1">
    <citation type="submission" date="2022-05" db="EMBL/GenBank/DDBJ databases">
        <authorList>
            <consortium name="Genoscope - CEA"/>
            <person name="William W."/>
        </authorList>
    </citation>
    <scope>NUCLEOTIDE SEQUENCE [LARGE SCALE GENOMIC DNA]</scope>
</reference>
<proteinExistence type="predicted"/>
<dbReference type="SUPFAM" id="SSF52540">
    <property type="entry name" value="P-loop containing nucleoside triphosphate hydrolases"/>
    <property type="match status" value="1"/>
</dbReference>
<name>A0ABN8PXL5_9CNID</name>
<feature type="domain" description="G" evidence="2">
    <location>
        <begin position="44"/>
        <end position="193"/>
    </location>
</feature>
<evidence type="ECO:0000256" key="1">
    <source>
        <dbReference type="SAM" id="MobiDB-lite"/>
    </source>
</evidence>
<comment type="caution">
    <text evidence="3">The sequence shown here is derived from an EMBL/GenBank/DDBJ whole genome shotgun (WGS) entry which is preliminary data.</text>
</comment>
<dbReference type="InterPro" id="IPR006073">
    <property type="entry name" value="GTP-bd"/>
</dbReference>
<feature type="compositionally biased region" description="Basic and acidic residues" evidence="1">
    <location>
        <begin position="272"/>
        <end position="291"/>
    </location>
</feature>
<evidence type="ECO:0000259" key="2">
    <source>
        <dbReference type="Pfam" id="PF01926"/>
    </source>
</evidence>
<dbReference type="PANTHER" id="PTHR14241">
    <property type="entry name" value="INTERFERON-INDUCED PROTEIN 44"/>
    <property type="match status" value="1"/>
</dbReference>
<dbReference type="EMBL" id="CALNXI010001042">
    <property type="protein sequence ID" value="CAH3152787.1"/>
    <property type="molecule type" value="Genomic_DNA"/>
</dbReference>
<dbReference type="Pfam" id="PF01926">
    <property type="entry name" value="MMR_HSR1"/>
    <property type="match status" value="1"/>
</dbReference>
<evidence type="ECO:0000313" key="3">
    <source>
        <dbReference type="EMBL" id="CAH3152787.1"/>
    </source>
</evidence>